<keyword evidence="1" id="KW-0378">Hydrolase</keyword>
<dbReference type="InterPro" id="IPR000073">
    <property type="entry name" value="AB_hydrolase_1"/>
</dbReference>
<dbReference type="PANTHER" id="PTHR43798">
    <property type="entry name" value="MONOACYLGLYCEROL LIPASE"/>
    <property type="match status" value="1"/>
</dbReference>
<accession>A0A1F7H274</accession>
<dbReference type="AlphaFoldDB" id="A0A1F7H274"/>
<dbReference type="GO" id="GO:0016787">
    <property type="term" value="F:hydrolase activity"/>
    <property type="evidence" value="ECO:0007669"/>
    <property type="project" value="UniProtKB-KW"/>
</dbReference>
<evidence type="ECO:0000259" key="2">
    <source>
        <dbReference type="Pfam" id="PF12697"/>
    </source>
</evidence>
<dbReference type="PANTHER" id="PTHR43798:SF31">
    <property type="entry name" value="AB HYDROLASE SUPERFAMILY PROTEIN YCLE"/>
    <property type="match status" value="1"/>
</dbReference>
<dbReference type="PRINTS" id="PR00111">
    <property type="entry name" value="ABHYDROLASE"/>
</dbReference>
<protein>
    <recommendedName>
        <fullName evidence="2">AB hydrolase-1 domain-containing protein</fullName>
    </recommendedName>
</protein>
<feature type="domain" description="AB hydrolase-1" evidence="2">
    <location>
        <begin position="21"/>
        <end position="229"/>
    </location>
</feature>
<comment type="caution">
    <text evidence="3">The sequence shown here is derived from an EMBL/GenBank/DDBJ whole genome shotgun (WGS) entry which is preliminary data.</text>
</comment>
<dbReference type="Proteomes" id="UP000177913">
    <property type="component" value="Unassembled WGS sequence"/>
</dbReference>
<dbReference type="InterPro" id="IPR029058">
    <property type="entry name" value="AB_hydrolase_fold"/>
</dbReference>
<proteinExistence type="predicted"/>
<dbReference type="GO" id="GO:0016020">
    <property type="term" value="C:membrane"/>
    <property type="evidence" value="ECO:0007669"/>
    <property type="project" value="TreeGrafter"/>
</dbReference>
<dbReference type="Pfam" id="PF12697">
    <property type="entry name" value="Abhydrolase_6"/>
    <property type="match status" value="1"/>
</dbReference>
<reference evidence="3 4" key="1">
    <citation type="journal article" date="2016" name="Nat. Commun.">
        <title>Thousands of microbial genomes shed light on interconnected biogeochemical processes in an aquifer system.</title>
        <authorList>
            <person name="Anantharaman K."/>
            <person name="Brown C.T."/>
            <person name="Hug L.A."/>
            <person name="Sharon I."/>
            <person name="Castelle C.J."/>
            <person name="Probst A.J."/>
            <person name="Thomas B.C."/>
            <person name="Singh A."/>
            <person name="Wilkins M.J."/>
            <person name="Karaoz U."/>
            <person name="Brodie E.L."/>
            <person name="Williams K.H."/>
            <person name="Hubbard S.S."/>
            <person name="Banfield J.F."/>
        </authorList>
    </citation>
    <scope>NUCLEOTIDE SEQUENCE [LARGE SCALE GENOMIC DNA]</scope>
</reference>
<evidence type="ECO:0000313" key="4">
    <source>
        <dbReference type="Proteomes" id="UP000177913"/>
    </source>
</evidence>
<name>A0A1F7H274_9BACT</name>
<gene>
    <name evidence="3" type="ORF">A3C25_04600</name>
</gene>
<sequence>MHLDLNGRTINYKVSGNGDSFLLVHGWGGNSKSLEDLATLLSAKYQVITVDLPGFGHSSGPDPDWGVGEYAQFLIDFICELKLRPVIYFGHSFGGALGIFLAKKYPEYIGKLILSGASYKRYAPTTSKISILFKWLPSIVKKVLYKVIFPQSDLFKVPSLEKNFRKIVRQDLSPLLPSIKIPTLILWGENDKETPILQAYELEKRIKNSRLKIFPDIGHNLPLLKPLIVFEEINKFMHKI</sequence>
<dbReference type="EMBL" id="MFZO01000011">
    <property type="protein sequence ID" value="OGK25379.1"/>
    <property type="molecule type" value="Genomic_DNA"/>
</dbReference>
<dbReference type="InterPro" id="IPR050266">
    <property type="entry name" value="AB_hydrolase_sf"/>
</dbReference>
<dbReference type="SUPFAM" id="SSF53474">
    <property type="entry name" value="alpha/beta-Hydrolases"/>
    <property type="match status" value="1"/>
</dbReference>
<evidence type="ECO:0000313" key="3">
    <source>
        <dbReference type="EMBL" id="OGK25379.1"/>
    </source>
</evidence>
<dbReference type="Gene3D" id="3.40.50.1820">
    <property type="entry name" value="alpha/beta hydrolase"/>
    <property type="match status" value="1"/>
</dbReference>
<evidence type="ECO:0000256" key="1">
    <source>
        <dbReference type="ARBA" id="ARBA00022801"/>
    </source>
</evidence>
<organism evidence="3 4">
    <name type="scientific">Candidatus Roizmanbacteria bacterium RIFCSPHIGHO2_02_FULL_38_11</name>
    <dbReference type="NCBI Taxonomy" id="1802039"/>
    <lineage>
        <taxon>Bacteria</taxon>
        <taxon>Candidatus Roizmaniibacteriota</taxon>
    </lineage>
</organism>